<dbReference type="EMBL" id="JBHMCA010000014">
    <property type="protein sequence ID" value="MFB9442322.1"/>
    <property type="molecule type" value="Genomic_DNA"/>
</dbReference>
<dbReference type="PROSITE" id="PS51123">
    <property type="entry name" value="OMPA_2"/>
    <property type="match status" value="1"/>
</dbReference>
<dbReference type="Gene3D" id="3.30.1330.60">
    <property type="entry name" value="OmpA-like domain"/>
    <property type="match status" value="1"/>
</dbReference>
<dbReference type="SUPFAM" id="SSF103088">
    <property type="entry name" value="OmpA-like"/>
    <property type="match status" value="1"/>
</dbReference>
<keyword evidence="6" id="KW-1185">Reference proteome</keyword>
<evidence type="ECO:0000313" key="5">
    <source>
        <dbReference type="EMBL" id="MFB9442322.1"/>
    </source>
</evidence>
<sequence>MKHPLQRWAIAGFVLIALLMPTAGCDASKAAQPAKPSAQDGGGGGDRPCPTDPAPVAIALGARANSAAPALPQAVHDQLERSMREGKAITVLRVDGAPSRVLAQSFTSEAKTKAKIKKDTDAFVAGMFAEFEKVRAKEPQADPLQALSLAGQAAGEGGTVVLVDSGLQTKEPLDFRNGLLSADPAEVVQFLKDNRQLPTLQGRNVLLGGLAATVAPQPALDQSSHDRVIELWRAIATAAGAACVSVFDGSSAAKAASGDLPPVAEVIPPAKPIFVPCGQTTLANDGWVGFKPDEAEFVNRDAARQELSKLADLMLKGRQHAELIGTTATDGTREGRLRLSVQRAEVVKSVLVELGVPADRITTGGVGNEWPGREPDIDGQGHLMPGPAARNRTVVVKLTCPSTR</sequence>
<comment type="caution">
    <text evidence="5">The sequence shown here is derived from an EMBL/GenBank/DDBJ whole genome shotgun (WGS) entry which is preliminary data.</text>
</comment>
<evidence type="ECO:0000313" key="6">
    <source>
        <dbReference type="Proteomes" id="UP001589608"/>
    </source>
</evidence>
<feature type="chain" id="PRO_5045612085" evidence="3">
    <location>
        <begin position="27"/>
        <end position="404"/>
    </location>
</feature>
<accession>A0ABV5M0H9</accession>
<gene>
    <name evidence="5" type="ORF">ACFFTR_04375</name>
</gene>
<proteinExistence type="predicted"/>
<evidence type="ECO:0000259" key="4">
    <source>
        <dbReference type="PROSITE" id="PS51123"/>
    </source>
</evidence>
<name>A0ABV5M0H9_9ACTN</name>
<keyword evidence="1" id="KW-0472">Membrane</keyword>
<keyword evidence="3" id="KW-0732">Signal</keyword>
<feature type="signal peptide" evidence="3">
    <location>
        <begin position="1"/>
        <end position="26"/>
    </location>
</feature>
<dbReference type="Pfam" id="PF00691">
    <property type="entry name" value="OmpA"/>
    <property type="match status" value="1"/>
</dbReference>
<feature type="domain" description="OmpA-like" evidence="4">
    <location>
        <begin position="277"/>
        <end position="402"/>
    </location>
</feature>
<evidence type="ECO:0000256" key="1">
    <source>
        <dbReference type="PROSITE-ProRule" id="PRU00473"/>
    </source>
</evidence>
<evidence type="ECO:0000256" key="2">
    <source>
        <dbReference type="SAM" id="MobiDB-lite"/>
    </source>
</evidence>
<dbReference type="Proteomes" id="UP001589608">
    <property type="component" value="Unassembled WGS sequence"/>
</dbReference>
<dbReference type="InterPro" id="IPR036737">
    <property type="entry name" value="OmpA-like_sf"/>
</dbReference>
<organism evidence="5 6">
    <name type="scientific">Dactylosporangium vinaceum</name>
    <dbReference type="NCBI Taxonomy" id="53362"/>
    <lineage>
        <taxon>Bacteria</taxon>
        <taxon>Bacillati</taxon>
        <taxon>Actinomycetota</taxon>
        <taxon>Actinomycetes</taxon>
        <taxon>Micromonosporales</taxon>
        <taxon>Micromonosporaceae</taxon>
        <taxon>Dactylosporangium</taxon>
    </lineage>
</organism>
<dbReference type="RefSeq" id="WP_223101059.1">
    <property type="nucleotide sequence ID" value="NZ_CP061913.1"/>
</dbReference>
<dbReference type="InterPro" id="IPR006665">
    <property type="entry name" value="OmpA-like"/>
</dbReference>
<protein>
    <submittedName>
        <fullName evidence="5">OmpA family protein</fullName>
    </submittedName>
</protein>
<feature type="region of interest" description="Disordered" evidence="2">
    <location>
        <begin position="28"/>
        <end position="54"/>
    </location>
</feature>
<reference evidence="5 6" key="1">
    <citation type="submission" date="2024-09" db="EMBL/GenBank/DDBJ databases">
        <authorList>
            <person name="Sun Q."/>
            <person name="Mori K."/>
        </authorList>
    </citation>
    <scope>NUCLEOTIDE SEQUENCE [LARGE SCALE GENOMIC DNA]</scope>
    <source>
        <strain evidence="5 6">JCM 3307</strain>
    </source>
</reference>
<evidence type="ECO:0000256" key="3">
    <source>
        <dbReference type="SAM" id="SignalP"/>
    </source>
</evidence>
<feature type="compositionally biased region" description="Low complexity" evidence="2">
    <location>
        <begin position="28"/>
        <end position="39"/>
    </location>
</feature>